<dbReference type="Pfam" id="PF00440">
    <property type="entry name" value="TetR_N"/>
    <property type="match status" value="1"/>
</dbReference>
<keyword evidence="1" id="KW-0678">Repressor</keyword>
<dbReference type="InterPro" id="IPR050624">
    <property type="entry name" value="HTH-type_Tx_Regulator"/>
</dbReference>
<evidence type="ECO:0000313" key="5">
    <source>
        <dbReference type="EMBL" id="NEX79810.1"/>
    </source>
</evidence>
<comment type="caution">
    <text evidence="5">The sequence shown here is derived from an EMBL/GenBank/DDBJ whole genome shotgun (WGS) entry which is preliminary data.</text>
</comment>
<keyword evidence="6" id="KW-1185">Reference proteome</keyword>
<evidence type="ECO:0000256" key="3">
    <source>
        <dbReference type="PROSITE-ProRule" id="PRU00335"/>
    </source>
</evidence>
<dbReference type="InterPro" id="IPR023772">
    <property type="entry name" value="DNA-bd_HTH_TetR-type_CS"/>
</dbReference>
<dbReference type="Proteomes" id="UP000481621">
    <property type="component" value="Unassembled WGS sequence"/>
</dbReference>
<accession>A0A6B3TTH5</accession>
<sequence>MNDRKQHVVKMAHELFINKGFQATSIQDILDYSGISKGTFYNYFSSKNELLMAIFKTIYKDLEKMRDELLIGQDRSDIEIFIKQIEMQLITNRKNRLIPLFEEVMVSKDTEIKKFLEQGKLRNIQWIYHRLIDIFGESKKPYLLDCAIMFMGILRENIKFNRIYNESSANISRIVRYSVNRLVNMVEDLSENKEQLLQPELVESWFPNCKKQHYDLNKKIQHIIFLLKNNIGSDKNHMKAKELLEFIEEELFGTKSPRQFLIESAILSLKTEHEDEWRKNLTRLEQLLEEYFKLIKD</sequence>
<protein>
    <submittedName>
        <fullName evidence="5">TetR/AcrR family transcriptional regulator</fullName>
    </submittedName>
</protein>
<name>A0A6B3TTH5_9BACI</name>
<evidence type="ECO:0000259" key="4">
    <source>
        <dbReference type="PROSITE" id="PS50977"/>
    </source>
</evidence>
<dbReference type="InterPro" id="IPR001647">
    <property type="entry name" value="HTH_TetR"/>
</dbReference>
<dbReference type="Gene3D" id="1.10.357.10">
    <property type="entry name" value="Tetracycline Repressor, domain 2"/>
    <property type="match status" value="1"/>
</dbReference>
<dbReference type="SUPFAM" id="SSF46689">
    <property type="entry name" value="Homeodomain-like"/>
    <property type="match status" value="1"/>
</dbReference>
<evidence type="ECO:0000313" key="6">
    <source>
        <dbReference type="Proteomes" id="UP000481621"/>
    </source>
</evidence>
<feature type="DNA-binding region" description="H-T-H motif" evidence="3">
    <location>
        <begin position="25"/>
        <end position="44"/>
    </location>
</feature>
<dbReference type="PANTHER" id="PTHR43479">
    <property type="entry name" value="ACREF/ENVCD OPERON REPRESSOR-RELATED"/>
    <property type="match status" value="1"/>
</dbReference>
<reference evidence="5" key="1">
    <citation type="submission" date="2020-02" db="EMBL/GenBank/DDBJ databases">
        <title>Bacillus sedimentmangrovi sp. nov., isolated from sediment of the mangrove ecosystem.</title>
        <authorList>
            <person name="Liu G."/>
        </authorList>
    </citation>
    <scope>NUCLEOTIDE SEQUENCE [LARGE SCALE GENOMIC DNA]</scope>
    <source>
        <strain evidence="5">SgZ-7</strain>
    </source>
</reference>
<dbReference type="RefSeq" id="WP_163252307.1">
    <property type="nucleotide sequence ID" value="NZ_JAAIUV010000023.1"/>
</dbReference>
<evidence type="ECO:0000256" key="1">
    <source>
        <dbReference type="ARBA" id="ARBA00022491"/>
    </source>
</evidence>
<dbReference type="PANTHER" id="PTHR43479:SF22">
    <property type="entry name" value="TRANSCRIPTIONAL REGULATOR, TETR FAMILY"/>
    <property type="match status" value="1"/>
</dbReference>
<keyword evidence="2 3" id="KW-0238">DNA-binding</keyword>
<evidence type="ECO:0000256" key="2">
    <source>
        <dbReference type="ARBA" id="ARBA00023125"/>
    </source>
</evidence>
<feature type="domain" description="HTH tetR-type" evidence="4">
    <location>
        <begin position="2"/>
        <end position="62"/>
    </location>
</feature>
<dbReference type="EMBL" id="JAAIUV010000023">
    <property type="protein sequence ID" value="NEX79810.1"/>
    <property type="molecule type" value="Genomic_DNA"/>
</dbReference>
<dbReference type="AlphaFoldDB" id="A0A6B3TTH5"/>
<organism evidence="5 6">
    <name type="scientific">Neobacillus thermocopriae</name>
    <dbReference type="NCBI Taxonomy" id="1215031"/>
    <lineage>
        <taxon>Bacteria</taxon>
        <taxon>Bacillati</taxon>
        <taxon>Bacillota</taxon>
        <taxon>Bacilli</taxon>
        <taxon>Bacillales</taxon>
        <taxon>Bacillaceae</taxon>
        <taxon>Neobacillus</taxon>
    </lineage>
</organism>
<dbReference type="PROSITE" id="PS50977">
    <property type="entry name" value="HTH_TETR_2"/>
    <property type="match status" value="1"/>
</dbReference>
<dbReference type="InterPro" id="IPR009057">
    <property type="entry name" value="Homeodomain-like_sf"/>
</dbReference>
<dbReference type="GO" id="GO:0003677">
    <property type="term" value="F:DNA binding"/>
    <property type="evidence" value="ECO:0007669"/>
    <property type="project" value="UniProtKB-UniRule"/>
</dbReference>
<proteinExistence type="predicted"/>
<gene>
    <name evidence="5" type="ORF">G4Z05_13180</name>
</gene>
<dbReference type="PROSITE" id="PS01081">
    <property type="entry name" value="HTH_TETR_1"/>
    <property type="match status" value="1"/>
</dbReference>
<dbReference type="PRINTS" id="PR00455">
    <property type="entry name" value="HTHTETR"/>
</dbReference>